<feature type="region of interest" description="Disordered" evidence="5">
    <location>
        <begin position="975"/>
        <end position="995"/>
    </location>
</feature>
<feature type="compositionally biased region" description="Basic and acidic residues" evidence="5">
    <location>
        <begin position="532"/>
        <end position="549"/>
    </location>
</feature>
<feature type="compositionally biased region" description="Polar residues" evidence="5">
    <location>
        <begin position="910"/>
        <end position="926"/>
    </location>
</feature>
<feature type="compositionally biased region" description="Basic residues" evidence="5">
    <location>
        <begin position="522"/>
        <end position="531"/>
    </location>
</feature>
<keyword evidence="8" id="KW-1185">Reference proteome</keyword>
<dbReference type="EMBL" id="JBANRG010000004">
    <property type="protein sequence ID" value="KAK7467532.1"/>
    <property type="molecule type" value="Genomic_DNA"/>
</dbReference>
<reference evidence="7 8" key="1">
    <citation type="submission" date="2024-01" db="EMBL/GenBank/DDBJ databases">
        <title>A draft genome for the cacao thread blight pathogen Marasmiellus scandens.</title>
        <authorList>
            <person name="Baruah I.K."/>
            <person name="Leung J."/>
            <person name="Bukari Y."/>
            <person name="Amoako-Attah I."/>
            <person name="Meinhardt L.W."/>
            <person name="Bailey B.A."/>
            <person name="Cohen S.P."/>
        </authorList>
    </citation>
    <scope>NUCLEOTIDE SEQUENCE [LARGE SCALE GENOMIC DNA]</scope>
    <source>
        <strain evidence="7 8">GH-19</strain>
    </source>
</reference>
<feature type="compositionally biased region" description="Low complexity" evidence="5">
    <location>
        <begin position="483"/>
        <end position="502"/>
    </location>
</feature>
<evidence type="ECO:0000256" key="5">
    <source>
        <dbReference type="SAM" id="MobiDB-lite"/>
    </source>
</evidence>
<feature type="region of interest" description="Disordered" evidence="5">
    <location>
        <begin position="88"/>
        <end position="159"/>
    </location>
</feature>
<keyword evidence="2" id="KW-0805">Transcription regulation</keyword>
<feature type="compositionally biased region" description="Polar residues" evidence="5">
    <location>
        <begin position="368"/>
        <end position="380"/>
    </location>
</feature>
<feature type="region of interest" description="Disordered" evidence="5">
    <location>
        <begin position="1"/>
        <end position="27"/>
    </location>
</feature>
<feature type="region of interest" description="Disordered" evidence="5">
    <location>
        <begin position="843"/>
        <end position="886"/>
    </location>
</feature>
<organism evidence="7 8">
    <name type="scientific">Marasmiellus scandens</name>
    <dbReference type="NCBI Taxonomy" id="2682957"/>
    <lineage>
        <taxon>Eukaryota</taxon>
        <taxon>Fungi</taxon>
        <taxon>Dikarya</taxon>
        <taxon>Basidiomycota</taxon>
        <taxon>Agaricomycotina</taxon>
        <taxon>Agaricomycetes</taxon>
        <taxon>Agaricomycetidae</taxon>
        <taxon>Agaricales</taxon>
        <taxon>Marasmiineae</taxon>
        <taxon>Omphalotaceae</taxon>
        <taxon>Marasmiellus</taxon>
    </lineage>
</organism>
<evidence type="ECO:0000256" key="2">
    <source>
        <dbReference type="ARBA" id="ARBA00023015"/>
    </source>
</evidence>
<evidence type="ECO:0000256" key="1">
    <source>
        <dbReference type="ARBA" id="ARBA00004123"/>
    </source>
</evidence>
<dbReference type="Proteomes" id="UP001498398">
    <property type="component" value="Unassembled WGS sequence"/>
</dbReference>
<dbReference type="Pfam" id="PF10497">
    <property type="entry name" value="zf-4CXXC_R1"/>
    <property type="match status" value="1"/>
</dbReference>
<feature type="compositionally biased region" description="Polar residues" evidence="5">
    <location>
        <begin position="1406"/>
        <end position="1416"/>
    </location>
</feature>
<feature type="domain" description="Zinc-finger" evidence="6">
    <location>
        <begin position="1087"/>
        <end position="1151"/>
    </location>
</feature>
<feature type="region of interest" description="Disordered" evidence="5">
    <location>
        <begin position="900"/>
        <end position="932"/>
    </location>
</feature>
<keyword evidence="4" id="KW-0539">Nucleus</keyword>
<feature type="compositionally biased region" description="Low complexity" evidence="5">
    <location>
        <begin position="857"/>
        <end position="869"/>
    </location>
</feature>
<feature type="compositionally biased region" description="Low complexity" evidence="5">
    <location>
        <begin position="876"/>
        <end position="886"/>
    </location>
</feature>
<feature type="compositionally biased region" description="Basic and acidic residues" evidence="5">
    <location>
        <begin position="503"/>
        <end position="521"/>
    </location>
</feature>
<feature type="region of interest" description="Disordered" evidence="5">
    <location>
        <begin position="1316"/>
        <end position="1386"/>
    </location>
</feature>
<evidence type="ECO:0000313" key="7">
    <source>
        <dbReference type="EMBL" id="KAK7467532.1"/>
    </source>
</evidence>
<accession>A0ABR1JUJ3</accession>
<feature type="region of interest" description="Disordered" evidence="5">
    <location>
        <begin position="1177"/>
        <end position="1219"/>
    </location>
</feature>
<sequence length="1450" mass="158056">MNSSSLANWNGSQVDAKQRKPVPSQSSFLASWTVAAASNVTARDGRGFNAARATEDQARHLHVQHPNPSGKEVHRRFISTQAYPPAIHSFPSGSSLEGASSMPPPINISSSSSTVNRNNLVPETAHTSSRVSSSRATFTVENTGARVPGDATGASSGLDSDDVEVTRLLLGDLSSSPGSLRSSGRTPASSSHPPFSTKKVRTPTVFDRQLLNPLTPSTPLSSTFSVAIGFTNLVQTPLREPSSYPESPSIPVHSSLFTPSPTLSAQSVHRSITPAVPLHPRPGPGNSALPATRLSHPRPTLQFQTPLHDDASSRKRVRKALLVSHVQVPPLPADSSRAGYFTPVFMSLEKWTNMTSQGFLRMLGEISPGNTPRSSPNASRALSRRPASGARFSPSKQVYVEIHSQSPATVRSRDPQSPHSPYPSLKRKRKLEKNMFGDVAEALNFANTSAIDRDDEDEGYVDSSARKRRRTQVGADKKTKGATGPSLPSSKSTGSSQSVVSSERPKRDASRSKHDDQDWSHGARRKKKIKSSRVEVAKEREPGTKKRSTESSTGLANSSFASVSLNKVVSKHYSYDSSTDVVTLFVKLPSEESKQGSVLIPRYWDCRDLEQERLQGGILSYPPPSEEVLGRRVRVEKGKLPGKSGRVSKEVIEEDATVHDAEGIEDLQCHSNDDTEPEFQVMQPSAKALGKRRAVDSSLFSDDEEDQEMVDDNVHQTWSLDEYVSSDNLSGTYLHPDNENSIAFSPFLANPHHSNLAYPLKIGINSSRSDPLFSPDSPDPDDFSLQGRTPDTIIEAIDADLVLRSGTSSTEFYAMLGMGTSPTLFPSSDLVTSDQARLNGENSLDVDHSTRQSANASLSSSSPSLSSPPFAHPDTSSGPSSSKGASAELIPRLDTRLVSVQQQQGYSSSLPSQPNSQVASVSNPGSARNALQDLCGYSSSDEEEEKAREEVDMLVTLDTGVGKKEAPKIIDVDADGDADIDIGSDADASGDEEGSTTIEIVDLTENGMDRGEESATATIEDNLQGGDLKEKQADMDTDSDTSDSPARSVPRKRKKSTVPAESASEEPKYTYTENGNNIEWPTVETEYYCHHCRRKVSKVFMTCASCPKRWCIRCLIHRYSDEITFDDAKKDWKCFLCEGTCKCDICCRHRDEIYRRVPFPKVIQPVMIRGQQVVLRTTVSHSRPKSQPKPKPKPKPKSRADSPSFFPLPRRRTLPKVSQSKPSISIAPIVATEVYTEPLHLWGTIYDYSGRPIAQAHVSDPGHLDIETPPHVFVRPPPAPIKPRTPPPQINLSRKKSTRVFVGEFQPEWELEEGHSVKSKNQVAGPSNLAVGHPSPCQRLYVGRPPKKYLPRPLTPETSPLEESQVDTDIGIQSGSRSSNHEGVDIDSRREALSPQAASSLLYPEDNTNSGTTFTVPPTPEAEFSLVMDDAVDYDSPLTDLTDEDASESE</sequence>
<protein>
    <recommendedName>
        <fullName evidence="6">Zinc-finger domain-containing protein</fullName>
    </recommendedName>
</protein>
<feature type="region of interest" description="Disordered" evidence="5">
    <location>
        <begin position="363"/>
        <end position="429"/>
    </location>
</feature>
<feature type="region of interest" description="Disordered" evidence="5">
    <location>
        <begin position="454"/>
        <end position="557"/>
    </location>
</feature>
<dbReference type="InterPro" id="IPR018866">
    <property type="entry name" value="Znf-4CXXC_R1"/>
</dbReference>
<feature type="region of interest" description="Disordered" evidence="5">
    <location>
        <begin position="1400"/>
        <end position="1419"/>
    </location>
</feature>
<feature type="compositionally biased region" description="Basic residues" evidence="5">
    <location>
        <begin position="1182"/>
        <end position="1197"/>
    </location>
</feature>
<name>A0ABR1JUJ3_9AGAR</name>
<feature type="compositionally biased region" description="Polar residues" evidence="5">
    <location>
        <begin position="114"/>
        <end position="142"/>
    </location>
</feature>
<evidence type="ECO:0000313" key="8">
    <source>
        <dbReference type="Proteomes" id="UP001498398"/>
    </source>
</evidence>
<gene>
    <name evidence="7" type="ORF">VKT23_004586</name>
</gene>
<evidence type="ECO:0000259" key="6">
    <source>
        <dbReference type="Pfam" id="PF10497"/>
    </source>
</evidence>
<comment type="caution">
    <text evidence="7">The sequence shown here is derived from an EMBL/GenBank/DDBJ whole genome shotgun (WGS) entry which is preliminary data.</text>
</comment>
<feature type="region of interest" description="Disordered" evidence="5">
    <location>
        <begin position="172"/>
        <end position="199"/>
    </location>
</feature>
<feature type="compositionally biased region" description="Low complexity" evidence="5">
    <location>
        <begin position="900"/>
        <end position="909"/>
    </location>
</feature>
<feature type="compositionally biased region" description="Polar residues" evidence="5">
    <location>
        <begin position="1"/>
        <end position="15"/>
    </location>
</feature>
<feature type="region of interest" description="Disordered" evidence="5">
    <location>
        <begin position="686"/>
        <end position="709"/>
    </location>
</feature>
<proteinExistence type="predicted"/>
<feature type="compositionally biased region" description="Low complexity" evidence="5">
    <location>
        <begin position="172"/>
        <end position="185"/>
    </location>
</feature>
<evidence type="ECO:0000256" key="3">
    <source>
        <dbReference type="ARBA" id="ARBA00023163"/>
    </source>
</evidence>
<feature type="region of interest" description="Disordered" evidence="5">
    <location>
        <begin position="1016"/>
        <end position="1074"/>
    </location>
</feature>
<comment type="subcellular location">
    <subcellularLocation>
        <location evidence="1">Nucleus</location>
    </subcellularLocation>
</comment>
<keyword evidence="3" id="KW-0804">Transcription</keyword>
<feature type="compositionally biased region" description="Acidic residues" evidence="5">
    <location>
        <begin position="975"/>
        <end position="994"/>
    </location>
</feature>
<evidence type="ECO:0000256" key="4">
    <source>
        <dbReference type="ARBA" id="ARBA00023242"/>
    </source>
</evidence>